<organism evidence="1 2">
    <name type="scientific">Pleurodeles waltl</name>
    <name type="common">Iberian ribbed newt</name>
    <dbReference type="NCBI Taxonomy" id="8319"/>
    <lineage>
        <taxon>Eukaryota</taxon>
        <taxon>Metazoa</taxon>
        <taxon>Chordata</taxon>
        <taxon>Craniata</taxon>
        <taxon>Vertebrata</taxon>
        <taxon>Euteleostomi</taxon>
        <taxon>Amphibia</taxon>
        <taxon>Batrachia</taxon>
        <taxon>Caudata</taxon>
        <taxon>Salamandroidea</taxon>
        <taxon>Salamandridae</taxon>
        <taxon>Pleurodelinae</taxon>
        <taxon>Pleurodeles</taxon>
    </lineage>
</organism>
<dbReference type="Proteomes" id="UP001066276">
    <property type="component" value="Chromosome 2_1"/>
</dbReference>
<gene>
    <name evidence="1" type="ORF">NDU88_001037</name>
</gene>
<evidence type="ECO:0000313" key="1">
    <source>
        <dbReference type="EMBL" id="KAJ1197175.1"/>
    </source>
</evidence>
<proteinExistence type="predicted"/>
<dbReference type="EMBL" id="JANPWB010000003">
    <property type="protein sequence ID" value="KAJ1197175.1"/>
    <property type="molecule type" value="Genomic_DNA"/>
</dbReference>
<name>A0AAV7VA45_PLEWA</name>
<evidence type="ECO:0000313" key="2">
    <source>
        <dbReference type="Proteomes" id="UP001066276"/>
    </source>
</evidence>
<keyword evidence="2" id="KW-1185">Reference proteome</keyword>
<reference evidence="1" key="1">
    <citation type="journal article" date="2022" name="bioRxiv">
        <title>Sequencing and chromosome-scale assembly of the giantPleurodeles waltlgenome.</title>
        <authorList>
            <person name="Brown T."/>
            <person name="Elewa A."/>
            <person name="Iarovenko S."/>
            <person name="Subramanian E."/>
            <person name="Araus A.J."/>
            <person name="Petzold A."/>
            <person name="Susuki M."/>
            <person name="Suzuki K.-i.T."/>
            <person name="Hayashi T."/>
            <person name="Toyoda A."/>
            <person name="Oliveira C."/>
            <person name="Osipova E."/>
            <person name="Leigh N.D."/>
            <person name="Simon A."/>
            <person name="Yun M.H."/>
        </authorList>
    </citation>
    <scope>NUCLEOTIDE SEQUENCE</scope>
    <source>
        <strain evidence="1">20211129_DDA</strain>
        <tissue evidence="1">Liver</tissue>
    </source>
</reference>
<protein>
    <submittedName>
        <fullName evidence="1">Uncharacterized protein</fullName>
    </submittedName>
</protein>
<sequence length="135" mass="13802">MFTGAALCTNEEQLCQECAQGAAASTEAGQLRPECDIIAVLCAKSASDLPPDLSTDAASGTEVLQLRPDCALPAVLGAGMYIRGAASSSASCYTLSPEQGSSAQLPQGVNQELSGGTRVLTWTVRSVLLDIGPAR</sequence>
<dbReference type="AlphaFoldDB" id="A0AAV7VA45"/>
<accession>A0AAV7VA45</accession>
<comment type="caution">
    <text evidence="1">The sequence shown here is derived from an EMBL/GenBank/DDBJ whole genome shotgun (WGS) entry which is preliminary data.</text>
</comment>